<reference evidence="1" key="1">
    <citation type="submission" date="2020-05" db="EMBL/GenBank/DDBJ databases">
        <authorList>
            <person name="Chiriac C."/>
            <person name="Salcher M."/>
            <person name="Ghai R."/>
            <person name="Kavagutti S V."/>
        </authorList>
    </citation>
    <scope>NUCLEOTIDE SEQUENCE</scope>
</reference>
<proteinExistence type="predicted"/>
<evidence type="ECO:0000313" key="1">
    <source>
        <dbReference type="EMBL" id="CAB5222813.1"/>
    </source>
</evidence>
<accession>A0A6J7X6A5</accession>
<gene>
    <name evidence="1" type="ORF">UFOVP372_33</name>
</gene>
<name>A0A6J7X6A5_9CAUD</name>
<organism evidence="1">
    <name type="scientific">uncultured Caudovirales phage</name>
    <dbReference type="NCBI Taxonomy" id="2100421"/>
    <lineage>
        <taxon>Viruses</taxon>
        <taxon>Duplodnaviria</taxon>
        <taxon>Heunggongvirae</taxon>
        <taxon>Uroviricota</taxon>
        <taxon>Caudoviricetes</taxon>
        <taxon>Peduoviridae</taxon>
        <taxon>Maltschvirus</taxon>
        <taxon>Maltschvirus maltsch</taxon>
    </lineage>
</organism>
<dbReference type="EMBL" id="LR798302">
    <property type="protein sequence ID" value="CAB5222813.1"/>
    <property type="molecule type" value="Genomic_DNA"/>
</dbReference>
<protein>
    <submittedName>
        <fullName evidence="1">Uncharacterized protein</fullName>
    </submittedName>
</protein>
<sequence length="653" mass="68101">MAEMTLDQQRAMAMAAARARAAQAETSAAPSGDIPGPRRSYSMTEVPVEAVKNLPESAGKFVGGVVQAITSPLQTLTGILDAGAGALRNSLPQGVVNFVERFDTDPQATQRAVQTANAIGGMYKDRYGSYEGIKRTFAEDPVGAAADLSTLLTGGGAAATKLGATQTGAALSRGGAAINPMRPIAPLIEQPIKLAAKGVGAVYNALDPKSAAYLTAVEGRGPQVLNALRQPSELVPGSLPTAAEAASSVGATRFSAMGESARKTLSTPFFERGEGNKAAQVGAVRQVGQTADDLAAAEAIRKATAKDLYGISDKAMVAADDTFSSLLGRPSMDKVLGRASDLAAEKGQSFQIGQNRPSQVVPSSIVDEAGRPMGQTVIPGEVAKYPGSSLHSMKLAFDDLIKNPERFGIGASEVGAIKGTRAQFLNWVESKAPSYRTARETFADQSKPINQMAVGQYLEGKLTPALGEETARLRASGFATALENAPGTIKRATGESRFQNLSDVLTPEQINILENVRADLARAQLTERQAGAARGAGPDVNLMGTEVMGSVRAPNFINNVTTVANDLLRRMQGKLDQKLAIELATEMLDPAAAAAALEKALARQAKGQKMADPFAKTGKAASKVLRTPAAVNMLAPASEIQNSLISFEPLAME</sequence>